<evidence type="ECO:0000313" key="5">
    <source>
        <dbReference type="Proteomes" id="UP000030746"/>
    </source>
</evidence>
<dbReference type="Gene3D" id="1.25.10.10">
    <property type="entry name" value="Leucine-rich Repeat Variant"/>
    <property type="match status" value="1"/>
</dbReference>
<dbReference type="PROSITE" id="PS50053">
    <property type="entry name" value="UBIQUITIN_2"/>
    <property type="match status" value="1"/>
</dbReference>
<feature type="compositionally biased region" description="Low complexity" evidence="1">
    <location>
        <begin position="620"/>
        <end position="634"/>
    </location>
</feature>
<dbReference type="CTD" id="20248467"/>
<feature type="region of interest" description="Disordered" evidence="1">
    <location>
        <begin position="616"/>
        <end position="641"/>
    </location>
</feature>
<dbReference type="STRING" id="225164.V4A6D9"/>
<gene>
    <name evidence="4" type="ORF">LOTGIDRAFT_231090</name>
</gene>
<reference evidence="4 5" key="1">
    <citation type="journal article" date="2013" name="Nature">
        <title>Insights into bilaterian evolution from three spiralian genomes.</title>
        <authorList>
            <person name="Simakov O."/>
            <person name="Marletaz F."/>
            <person name="Cho S.J."/>
            <person name="Edsinger-Gonzales E."/>
            <person name="Havlak P."/>
            <person name="Hellsten U."/>
            <person name="Kuo D.H."/>
            <person name="Larsson T."/>
            <person name="Lv J."/>
            <person name="Arendt D."/>
            <person name="Savage R."/>
            <person name="Osoegawa K."/>
            <person name="de Jong P."/>
            <person name="Grimwood J."/>
            <person name="Chapman J.A."/>
            <person name="Shapiro H."/>
            <person name="Aerts A."/>
            <person name="Otillar R.P."/>
            <person name="Terry A.Y."/>
            <person name="Boore J.L."/>
            <person name="Grigoriev I.V."/>
            <person name="Lindberg D.R."/>
            <person name="Seaver E.C."/>
            <person name="Weisblat D.A."/>
            <person name="Putnam N.H."/>
            <person name="Rokhsar D.S."/>
        </authorList>
    </citation>
    <scope>NUCLEOTIDE SEQUENCE [LARGE SCALE GENOMIC DNA]</scope>
</reference>
<dbReference type="InterPro" id="IPR000626">
    <property type="entry name" value="Ubiquitin-like_dom"/>
</dbReference>
<sequence>MIIYVKNQDFPHRTFVLSLSRQDKVARFRAHLLHILYDIGKDDHQFKLRYKGEMLRDADYLGDYDINDNAIVSMIPTDSQMERIYSLMTLASQPSTIDLHTGQPPNIKDALNQEIKHFDKREKYLSDFKALLYINTLVILMAVLTVYWYSVAWTGLLFLLAMLFVPTYTRIGGFVGSNTHWRKYYCVLFNIGAVICLAIALYFSIITWTTIVNHGCKDWMFVDDCSHRQVFSAVLYTIHSVLLIISTVIVCLLLVNFRVETGDFIEKYLVQEKDIEKVVIIARTGRMKERRQAAYDLATLAASSNENKLLIAAEGGLQVLETLTLNKDSSTQESSLEALGELLIVPSIQEIFLRSGGCRSLLTALNSPNQRVMYEAANALYTIVSESEDNKQALIQGHGIEDLAHAGREGKVTCQRVIAGILLELTFNSEIRAQLSSTNTLVEVLTELCKSQDLDTKRFALQSLELMAIENCDLVCSQDNLIEILLDIPLKTLDEKLYLLAAKILMYFTENIETCEQLLNNTSIKESLGLFARSENPVQQRVVARIIFLTLETRSLKIQAIDMKLNKILEYIREHPADRETWDMADQGLSLMNSEDDLSNLPTLTTLEKLKKMETTHGFDTSSSATADSINSSDSDLKKHV</sequence>
<dbReference type="Pfam" id="PF00240">
    <property type="entry name" value="ubiquitin"/>
    <property type="match status" value="1"/>
</dbReference>
<dbReference type="SMART" id="SM00213">
    <property type="entry name" value="UBQ"/>
    <property type="match status" value="1"/>
</dbReference>
<feature type="transmembrane region" description="Helical" evidence="2">
    <location>
        <begin position="187"/>
        <end position="211"/>
    </location>
</feature>
<dbReference type="CDD" id="cd17039">
    <property type="entry name" value="Ubl_ubiquitin_like"/>
    <property type="match status" value="1"/>
</dbReference>
<feature type="transmembrane region" description="Helical" evidence="2">
    <location>
        <begin position="130"/>
        <end position="149"/>
    </location>
</feature>
<dbReference type="AlphaFoldDB" id="V4A6D9"/>
<keyword evidence="2" id="KW-1133">Transmembrane helix</keyword>
<keyword evidence="2" id="KW-0472">Membrane</keyword>
<proteinExistence type="predicted"/>
<feature type="transmembrane region" description="Helical" evidence="2">
    <location>
        <begin position="231"/>
        <end position="255"/>
    </location>
</feature>
<keyword evidence="5" id="KW-1185">Reference proteome</keyword>
<keyword evidence="2" id="KW-0812">Transmembrane</keyword>
<dbReference type="InterPro" id="IPR016024">
    <property type="entry name" value="ARM-type_fold"/>
</dbReference>
<dbReference type="PANTHER" id="PTHR46043:SF13">
    <property type="entry name" value="ARM REPEAT SUPERFAMILY PROTEIN"/>
    <property type="match status" value="1"/>
</dbReference>
<feature type="domain" description="Ubiquitin-like" evidence="3">
    <location>
        <begin position="1"/>
        <end position="75"/>
    </location>
</feature>
<dbReference type="Proteomes" id="UP000030746">
    <property type="component" value="Unassembled WGS sequence"/>
</dbReference>
<evidence type="ECO:0000259" key="3">
    <source>
        <dbReference type="PROSITE" id="PS50053"/>
    </source>
</evidence>
<dbReference type="OrthoDB" id="7537227at2759"/>
<evidence type="ECO:0000256" key="2">
    <source>
        <dbReference type="SAM" id="Phobius"/>
    </source>
</evidence>
<evidence type="ECO:0000256" key="1">
    <source>
        <dbReference type="SAM" id="MobiDB-lite"/>
    </source>
</evidence>
<accession>V4A6D9</accession>
<dbReference type="HOGENOM" id="CLU_399147_0_0_1"/>
<dbReference type="InterPro" id="IPR029071">
    <property type="entry name" value="Ubiquitin-like_domsf"/>
</dbReference>
<feature type="transmembrane region" description="Helical" evidence="2">
    <location>
        <begin position="155"/>
        <end position="175"/>
    </location>
</feature>
<dbReference type="PANTHER" id="PTHR46043">
    <property type="entry name" value="ARM REPEAT SUPERFAMILY PROTEIN"/>
    <property type="match status" value="1"/>
</dbReference>
<dbReference type="SUPFAM" id="SSF48371">
    <property type="entry name" value="ARM repeat"/>
    <property type="match status" value="1"/>
</dbReference>
<protein>
    <recommendedName>
        <fullName evidence="3">Ubiquitin-like domain-containing protein</fullName>
    </recommendedName>
</protein>
<name>V4A6D9_LOTGI</name>
<organism evidence="4 5">
    <name type="scientific">Lottia gigantea</name>
    <name type="common">Giant owl limpet</name>
    <dbReference type="NCBI Taxonomy" id="225164"/>
    <lineage>
        <taxon>Eukaryota</taxon>
        <taxon>Metazoa</taxon>
        <taxon>Spiralia</taxon>
        <taxon>Lophotrochozoa</taxon>
        <taxon>Mollusca</taxon>
        <taxon>Gastropoda</taxon>
        <taxon>Patellogastropoda</taxon>
        <taxon>Lottioidea</taxon>
        <taxon>Lottiidae</taxon>
        <taxon>Lottia</taxon>
    </lineage>
</organism>
<dbReference type="GeneID" id="20248467"/>
<dbReference type="InterPro" id="IPR011989">
    <property type="entry name" value="ARM-like"/>
</dbReference>
<dbReference type="KEGG" id="lgi:LOTGIDRAFT_231090"/>
<dbReference type="EMBL" id="KB201037">
    <property type="protein sequence ID" value="ESO99473.1"/>
    <property type="molecule type" value="Genomic_DNA"/>
</dbReference>
<evidence type="ECO:0000313" key="4">
    <source>
        <dbReference type="EMBL" id="ESO99473.1"/>
    </source>
</evidence>
<dbReference type="RefSeq" id="XP_009049960.1">
    <property type="nucleotide sequence ID" value="XM_009051712.1"/>
</dbReference>
<dbReference type="OMA" id="MLIYVES"/>
<dbReference type="SUPFAM" id="SSF54236">
    <property type="entry name" value="Ubiquitin-like"/>
    <property type="match status" value="1"/>
</dbReference>